<comment type="caution">
    <text evidence="9">The sequence shown here is derived from an EMBL/GenBank/DDBJ whole genome shotgun (WGS) entry which is preliminary data.</text>
</comment>
<dbReference type="InterPro" id="IPR058626">
    <property type="entry name" value="MdtA-like_b-barrel"/>
</dbReference>
<accession>A0ABS6BJP2</accession>
<evidence type="ECO:0000256" key="1">
    <source>
        <dbReference type="ARBA" id="ARBA00004196"/>
    </source>
</evidence>
<dbReference type="PANTHER" id="PTHR30158:SF24">
    <property type="entry name" value="HLYD FAMILY SECRETION PROTEIN"/>
    <property type="match status" value="1"/>
</dbReference>
<evidence type="ECO:0000256" key="2">
    <source>
        <dbReference type="ARBA" id="ARBA00009477"/>
    </source>
</evidence>
<keyword evidence="10" id="KW-1185">Reference proteome</keyword>
<evidence type="ECO:0000256" key="3">
    <source>
        <dbReference type="SAM" id="Coils"/>
    </source>
</evidence>
<organism evidence="9 10">
    <name type="scientific">Sphingomonas quercus</name>
    <dbReference type="NCBI Taxonomy" id="2842451"/>
    <lineage>
        <taxon>Bacteria</taxon>
        <taxon>Pseudomonadati</taxon>
        <taxon>Pseudomonadota</taxon>
        <taxon>Alphaproteobacteria</taxon>
        <taxon>Sphingomonadales</taxon>
        <taxon>Sphingomonadaceae</taxon>
        <taxon>Sphingomonas</taxon>
    </lineage>
</organism>
<dbReference type="PANTHER" id="PTHR30158">
    <property type="entry name" value="ACRA/E-RELATED COMPONENT OF DRUG EFFLUX TRANSPORTER"/>
    <property type="match status" value="1"/>
</dbReference>
<name>A0ABS6BJP2_9SPHN</name>
<proteinExistence type="inferred from homology"/>
<feature type="domain" description="Multidrug resistance protein MdtA-like C-terminal permuted SH3" evidence="8">
    <location>
        <begin position="325"/>
        <end position="384"/>
    </location>
</feature>
<feature type="domain" description="Multidrug resistance protein MdtA-like alpha-helical hairpin" evidence="5">
    <location>
        <begin position="126"/>
        <end position="195"/>
    </location>
</feature>
<evidence type="ECO:0000259" key="5">
    <source>
        <dbReference type="Pfam" id="PF25876"/>
    </source>
</evidence>
<evidence type="ECO:0000259" key="8">
    <source>
        <dbReference type="Pfam" id="PF25967"/>
    </source>
</evidence>
<feature type="coiled-coil region" evidence="3">
    <location>
        <begin position="126"/>
        <end position="184"/>
    </location>
</feature>
<dbReference type="NCBIfam" id="TIGR01730">
    <property type="entry name" value="RND_mfp"/>
    <property type="match status" value="1"/>
</dbReference>
<dbReference type="InterPro" id="IPR058624">
    <property type="entry name" value="MdtA-like_HH"/>
</dbReference>
<protein>
    <submittedName>
        <fullName evidence="9">Efflux RND transporter periplasmic adaptor subunit</fullName>
    </submittedName>
</protein>
<dbReference type="Pfam" id="PF25944">
    <property type="entry name" value="Beta-barrel_RND"/>
    <property type="match status" value="1"/>
</dbReference>
<evidence type="ECO:0000256" key="4">
    <source>
        <dbReference type="SAM" id="MobiDB-lite"/>
    </source>
</evidence>
<evidence type="ECO:0000313" key="9">
    <source>
        <dbReference type="EMBL" id="MBU3078526.1"/>
    </source>
</evidence>
<dbReference type="Pfam" id="PF25967">
    <property type="entry name" value="RND-MFP_C"/>
    <property type="match status" value="1"/>
</dbReference>
<comment type="subcellular location">
    <subcellularLocation>
        <location evidence="1">Cell envelope</location>
    </subcellularLocation>
</comment>
<dbReference type="InterPro" id="IPR058627">
    <property type="entry name" value="MdtA-like_C"/>
</dbReference>
<dbReference type="RefSeq" id="WP_216324874.1">
    <property type="nucleotide sequence ID" value="NZ_JAHKRT010000005.1"/>
</dbReference>
<sequence>MNMISPIETGDKRSLGQQVSALPRWQRGGLAIVPLAVIAGVAVHFADRPQAAVAAPPPPSVTVANPLVREVNEWDDYIGRFAPSRTVEIRPRVSGEVTAVHFRDGEIVKQGQLLFTIDQRPFNAALAEAKANAASARSALALARADLGRATRLIDDEAVSAGEVDALRARVQAAEAALAAAEARVRSRALDVEFTQVRAPIAGRISDRRVDPGNQVAGGEGTSGSLLTTINALDPIYFTFDGSEALFLKAQRNRRADGGAETPVEIQLQDETSHRWKGKLDFTDNGLDPRSGTIRGRAILRNADYFLTPGMFGNMRLGNAGTVKALLVPDAAIQTDQARKTLLVVDGKGVVSAKPVELGPVVDGLRVIRSGISPQDRVVITGTQMAMPGSPVTPQPGRITPDAPASTAASGGDLSVPISSEATLAQR</sequence>
<comment type="similarity">
    <text evidence="2">Belongs to the membrane fusion protein (MFP) (TC 8.A.1) family.</text>
</comment>
<evidence type="ECO:0000313" key="10">
    <source>
        <dbReference type="Proteomes" id="UP000776276"/>
    </source>
</evidence>
<dbReference type="Proteomes" id="UP000776276">
    <property type="component" value="Unassembled WGS sequence"/>
</dbReference>
<feature type="region of interest" description="Disordered" evidence="4">
    <location>
        <begin position="386"/>
        <end position="427"/>
    </location>
</feature>
<dbReference type="InterPro" id="IPR058625">
    <property type="entry name" value="MdtA-like_BSH"/>
</dbReference>
<keyword evidence="3" id="KW-0175">Coiled coil</keyword>
<evidence type="ECO:0000259" key="7">
    <source>
        <dbReference type="Pfam" id="PF25944"/>
    </source>
</evidence>
<reference evidence="9 10" key="1">
    <citation type="submission" date="2021-06" db="EMBL/GenBank/DDBJ databases">
        <title>Sphingomonas sp. XMGL2, whole genome shotgun sequencing project.</title>
        <authorList>
            <person name="Zhao G."/>
            <person name="Shen L."/>
        </authorList>
    </citation>
    <scope>NUCLEOTIDE SEQUENCE [LARGE SCALE GENOMIC DNA]</scope>
    <source>
        <strain evidence="9 10">XMGL2</strain>
    </source>
</reference>
<dbReference type="EMBL" id="JAHKRT010000005">
    <property type="protein sequence ID" value="MBU3078526.1"/>
    <property type="molecule type" value="Genomic_DNA"/>
</dbReference>
<evidence type="ECO:0000259" key="6">
    <source>
        <dbReference type="Pfam" id="PF25917"/>
    </source>
</evidence>
<feature type="domain" description="Multidrug resistance protein MdtA-like beta-barrel" evidence="7">
    <location>
        <begin position="235"/>
        <end position="317"/>
    </location>
</feature>
<gene>
    <name evidence="9" type="ORF">KOF26_11655</name>
</gene>
<dbReference type="Pfam" id="PF25917">
    <property type="entry name" value="BSH_RND"/>
    <property type="match status" value="1"/>
</dbReference>
<dbReference type="Pfam" id="PF25876">
    <property type="entry name" value="HH_MFP_RND"/>
    <property type="match status" value="1"/>
</dbReference>
<feature type="domain" description="Multidrug resistance protein MdtA-like barrel-sandwich hybrid" evidence="6">
    <location>
        <begin position="85"/>
        <end position="222"/>
    </location>
</feature>
<dbReference type="InterPro" id="IPR006143">
    <property type="entry name" value="RND_pump_MFP"/>
</dbReference>
<feature type="compositionally biased region" description="Polar residues" evidence="4">
    <location>
        <begin position="417"/>
        <end position="427"/>
    </location>
</feature>